<name>E6KWD6_9PAST</name>
<organism evidence="1 2">
    <name type="scientific">Aggregatibacter segnis ATCC 33393</name>
    <dbReference type="NCBI Taxonomy" id="888057"/>
    <lineage>
        <taxon>Bacteria</taxon>
        <taxon>Pseudomonadati</taxon>
        <taxon>Pseudomonadota</taxon>
        <taxon>Gammaproteobacteria</taxon>
        <taxon>Pasteurellales</taxon>
        <taxon>Pasteurellaceae</taxon>
        <taxon>Aggregatibacter</taxon>
    </lineage>
</organism>
<sequence length="40" mass="4847">MKYSFFLSFKRHFISVAYKKCGQKLKCFYLSFDLMNTNNP</sequence>
<dbReference type="Proteomes" id="UP000032871">
    <property type="component" value="Unassembled WGS sequence"/>
</dbReference>
<proteinExistence type="predicted"/>
<evidence type="ECO:0000313" key="2">
    <source>
        <dbReference type="Proteomes" id="UP000032871"/>
    </source>
</evidence>
<dbReference type="EMBL" id="AEPS01000003">
    <property type="protein sequence ID" value="EFU67817.1"/>
    <property type="molecule type" value="Genomic_DNA"/>
</dbReference>
<gene>
    <name evidence="1" type="ORF">HMPREF9064_0480</name>
</gene>
<dbReference type="AlphaFoldDB" id="E6KWD6"/>
<comment type="caution">
    <text evidence="1">The sequence shown here is derived from an EMBL/GenBank/DDBJ whole genome shotgun (WGS) entry which is preliminary data.</text>
</comment>
<reference evidence="1 2" key="1">
    <citation type="submission" date="2010-12" db="EMBL/GenBank/DDBJ databases">
        <authorList>
            <person name="Muzny D."/>
            <person name="Qin X."/>
            <person name="Deng J."/>
            <person name="Jiang H."/>
            <person name="Liu Y."/>
            <person name="Qu J."/>
            <person name="Song X.-Z."/>
            <person name="Zhang L."/>
            <person name="Thornton R."/>
            <person name="Coyle M."/>
            <person name="Francisco L."/>
            <person name="Jackson L."/>
            <person name="Javaid M."/>
            <person name="Korchina V."/>
            <person name="Kovar C."/>
            <person name="Mata R."/>
            <person name="Mathew T."/>
            <person name="Ngo R."/>
            <person name="Nguyen L."/>
            <person name="Nguyen N."/>
            <person name="Okwuonu G."/>
            <person name="Ongeri F."/>
            <person name="Pham C."/>
            <person name="Simmons D."/>
            <person name="Wilczek-Boney K."/>
            <person name="Hale W."/>
            <person name="Jakkamsetti A."/>
            <person name="Pham P."/>
            <person name="Ruth R."/>
            <person name="San Lucas F."/>
            <person name="Warren J."/>
            <person name="Zhang J."/>
            <person name="Zhao Z."/>
            <person name="Zhou C."/>
            <person name="Zhu D."/>
            <person name="Lee S."/>
            <person name="Bess C."/>
            <person name="Blankenburg K."/>
            <person name="Forbes L."/>
            <person name="Fu Q."/>
            <person name="Gubbala S."/>
            <person name="Hirani K."/>
            <person name="Jayaseelan J.C."/>
            <person name="Lara F."/>
            <person name="Munidasa M."/>
            <person name="Palculict T."/>
            <person name="Patil S."/>
            <person name="Pu L.-L."/>
            <person name="Saada N."/>
            <person name="Tang L."/>
            <person name="Weissenberger G."/>
            <person name="Zhu Y."/>
            <person name="Hemphill L."/>
            <person name="Shang Y."/>
            <person name="Youmans B."/>
            <person name="Ayvaz T."/>
            <person name="Ross M."/>
            <person name="Santibanez J."/>
            <person name="Aqrawi P."/>
            <person name="Gross S."/>
            <person name="Joshi V."/>
            <person name="Fowler G."/>
            <person name="Nazareth L."/>
            <person name="Reid J."/>
            <person name="Worley K."/>
            <person name="Petrosino J."/>
            <person name="Highlander S."/>
            <person name="Gibbs R."/>
        </authorList>
    </citation>
    <scope>NUCLEOTIDE SEQUENCE [LARGE SCALE GENOMIC DNA]</scope>
    <source>
        <strain evidence="1 2">ATCC 33393</strain>
    </source>
</reference>
<evidence type="ECO:0000313" key="1">
    <source>
        <dbReference type="EMBL" id="EFU67817.1"/>
    </source>
</evidence>
<accession>E6KWD6</accession>
<protein>
    <submittedName>
        <fullName evidence="1">Uncharacterized protein</fullName>
    </submittedName>
</protein>
<keyword evidence="2" id="KW-1185">Reference proteome</keyword>
<dbReference type="HOGENOM" id="CLU_219284_0_0_6"/>